<dbReference type="PROSITE" id="PS51257">
    <property type="entry name" value="PROKAR_LIPOPROTEIN"/>
    <property type="match status" value="1"/>
</dbReference>
<sequence length="156" mass="17671">MLKNLTFLIISLMLAGCWGKSSLHSDANLKNELLAYTQKHNSAEILLVATYLNPIYQGEFTTDMQDFDTFIVSIYPQNLTPKSVTINSLDATLTKLEKDDKLSTLVSMTIPWSNYYKATIPTQKSNILSVNITLDNNTTATLNFQKVARSLYWHTR</sequence>
<protein>
    <submittedName>
        <fullName evidence="1">Uncharacterized protein</fullName>
    </submittedName>
</protein>
<proteinExistence type="predicted"/>
<dbReference type="STRING" id="1660064.CIGN_1021"/>
<organism evidence="1 2">
    <name type="scientific">Campylobacter devanensis</name>
    <dbReference type="NCBI Taxonomy" id="3161138"/>
    <lineage>
        <taxon>Bacteria</taxon>
        <taxon>Pseudomonadati</taxon>
        <taxon>Campylobacterota</taxon>
        <taxon>Epsilonproteobacteria</taxon>
        <taxon>Campylobacterales</taxon>
        <taxon>Campylobacteraceae</taxon>
        <taxon>Campylobacter</taxon>
    </lineage>
</organism>
<name>A0A1X9SSV2_9BACT</name>
<evidence type="ECO:0000313" key="1">
    <source>
        <dbReference type="EMBL" id="ARQ99300.1"/>
    </source>
</evidence>
<dbReference type="EMBL" id="CP018788">
    <property type="protein sequence ID" value="ARQ99300.1"/>
    <property type="molecule type" value="Genomic_DNA"/>
</dbReference>
<keyword evidence="2" id="KW-1185">Reference proteome</keyword>
<dbReference type="Proteomes" id="UP000194309">
    <property type="component" value="Chromosome"/>
</dbReference>
<accession>A0A381DA20</accession>
<dbReference type="KEGG" id="cdev:CIGN_1021"/>
<dbReference type="OrthoDB" id="5354711at2"/>
<dbReference type="AlphaFoldDB" id="A0A1X9SSV2"/>
<accession>A0A1X9SSV2</accession>
<gene>
    <name evidence="1" type="ORF">CIGN_1021</name>
</gene>
<evidence type="ECO:0000313" key="2">
    <source>
        <dbReference type="Proteomes" id="UP000194309"/>
    </source>
</evidence>
<reference evidence="1 2" key="1">
    <citation type="journal article" date="2017" name="Genome Biol. Evol.">
        <title>Comparative Genomic Analysis Identifies a Campylobacter Clade Deficient in Selenium Metabolism.</title>
        <authorList>
            <person name="Miller W.G."/>
            <person name="Yee E."/>
            <person name="Lopes B.S."/>
            <person name="Chapman M.H."/>
            <person name="Huynh S."/>
            <person name="Bono J.L."/>
            <person name="Parker C.T."/>
            <person name="Strachan N.J.C."/>
            <person name="Forbes K.J."/>
        </authorList>
    </citation>
    <scope>NUCLEOTIDE SEQUENCE [LARGE SCALE GENOMIC DNA]</scope>
    <source>
        <strain evidence="1 2">NCTC 13003</strain>
    </source>
</reference>